<dbReference type="Proteomes" id="UP001458880">
    <property type="component" value="Unassembled WGS sequence"/>
</dbReference>
<dbReference type="EMBL" id="JASPKY010000027">
    <property type="protein sequence ID" value="KAK9751578.1"/>
    <property type="molecule type" value="Genomic_DNA"/>
</dbReference>
<name>A0AAW1MS19_POPJA</name>
<protein>
    <submittedName>
        <fullName evidence="1">Uncharacterized protein</fullName>
    </submittedName>
</protein>
<gene>
    <name evidence="1" type="ORF">QE152_g4977</name>
</gene>
<reference evidence="1 2" key="1">
    <citation type="journal article" date="2024" name="BMC Genomics">
        <title>De novo assembly and annotation of Popillia japonica's genome with initial clues to its potential as an invasive pest.</title>
        <authorList>
            <person name="Cucini C."/>
            <person name="Boschi S."/>
            <person name="Funari R."/>
            <person name="Cardaioli E."/>
            <person name="Iannotti N."/>
            <person name="Marturano G."/>
            <person name="Paoli F."/>
            <person name="Bruttini M."/>
            <person name="Carapelli A."/>
            <person name="Frati F."/>
            <person name="Nardi F."/>
        </authorList>
    </citation>
    <scope>NUCLEOTIDE SEQUENCE [LARGE SCALE GENOMIC DNA]</scope>
    <source>
        <strain evidence="1">DMR45628</strain>
    </source>
</reference>
<evidence type="ECO:0000313" key="2">
    <source>
        <dbReference type="Proteomes" id="UP001458880"/>
    </source>
</evidence>
<comment type="caution">
    <text evidence="1">The sequence shown here is derived from an EMBL/GenBank/DDBJ whole genome shotgun (WGS) entry which is preliminary data.</text>
</comment>
<dbReference type="AlphaFoldDB" id="A0AAW1MS19"/>
<organism evidence="1 2">
    <name type="scientific">Popillia japonica</name>
    <name type="common">Japanese beetle</name>
    <dbReference type="NCBI Taxonomy" id="7064"/>
    <lineage>
        <taxon>Eukaryota</taxon>
        <taxon>Metazoa</taxon>
        <taxon>Ecdysozoa</taxon>
        <taxon>Arthropoda</taxon>
        <taxon>Hexapoda</taxon>
        <taxon>Insecta</taxon>
        <taxon>Pterygota</taxon>
        <taxon>Neoptera</taxon>
        <taxon>Endopterygota</taxon>
        <taxon>Coleoptera</taxon>
        <taxon>Polyphaga</taxon>
        <taxon>Scarabaeiformia</taxon>
        <taxon>Scarabaeidae</taxon>
        <taxon>Rutelinae</taxon>
        <taxon>Popillia</taxon>
    </lineage>
</organism>
<proteinExistence type="predicted"/>
<evidence type="ECO:0000313" key="1">
    <source>
        <dbReference type="EMBL" id="KAK9751578.1"/>
    </source>
</evidence>
<keyword evidence="2" id="KW-1185">Reference proteome</keyword>
<sequence>MGGVASLARSCDEKTDRKTSHYSKRSPYLVADSANVSAISQLPLTRVTDLSIRRLSSSYPIRSFYLRVCMFDAVRVATNMQTHGETEPSEELGEKEGNVANILENKGRTYTHTYTGIEWKIVLFYLRRKMRGGYIANGSLSSGKSSCSIYGGK</sequence>
<accession>A0AAW1MS19</accession>